<geneLocation type="plasmid" evidence="1 2">
    <name>pDEIPR01</name>
</geneLocation>
<evidence type="ECO:0008006" key="3">
    <source>
        <dbReference type="Google" id="ProtNLM"/>
    </source>
</evidence>
<dbReference type="OrthoDB" id="69873at2"/>
<dbReference type="EMBL" id="CP002537">
    <property type="protein sequence ID" value="ADY27244.1"/>
    <property type="molecule type" value="Genomic_DNA"/>
</dbReference>
<dbReference type="RefSeq" id="WP_013622976.1">
    <property type="nucleotide sequence ID" value="NC_015169.1"/>
</dbReference>
<reference evidence="1 2" key="1">
    <citation type="submission" date="2011-02" db="EMBL/GenBank/DDBJ databases">
        <title>The complete sequence of plasmid1 of Deinococcus proteolyticus DSM 20540.</title>
        <authorList>
            <consortium name="US DOE Joint Genome Institute (JGI-PGF)"/>
            <person name="Lucas S."/>
            <person name="Copeland A."/>
            <person name="Lapidus A."/>
            <person name="Bruce D."/>
            <person name="Goodwin L."/>
            <person name="Pitluck S."/>
            <person name="Kyrpides N."/>
            <person name="Mavromatis K."/>
            <person name="Pagani I."/>
            <person name="Ivanova N."/>
            <person name="Ovchinnikova G."/>
            <person name="Zeytun A."/>
            <person name="Detter J.C."/>
            <person name="Han C."/>
            <person name="Land M."/>
            <person name="Hauser L."/>
            <person name="Markowitz V."/>
            <person name="Cheng J.-F."/>
            <person name="Hugenholtz P."/>
            <person name="Woyke T."/>
            <person name="Wu D."/>
            <person name="Pukall R."/>
            <person name="Steenblock K."/>
            <person name="Brambilla E."/>
            <person name="Klenk H.-P."/>
            <person name="Eisen J.A."/>
        </authorList>
    </citation>
    <scope>NUCLEOTIDE SEQUENCE [LARGE SCALE GENOMIC DNA]</scope>
    <source>
        <strain evidence="2">ATCC 35074 / DSM 20540 / JCM 6276 / NBRC 101906 / NCIMB 13154 / VKM Ac-1939 / CCM 2703 / MRP</strain>
        <plasmid evidence="2">Plasmid pDEIPR01</plasmid>
    </source>
</reference>
<proteinExistence type="predicted"/>
<accession>F0RQ42</accession>
<organism evidence="1 2">
    <name type="scientific">Deinococcus proteolyticus (strain ATCC 35074 / DSM 20540 / JCM 6276 / NBRC 101906 / NCIMB 13154 / VKM Ac-1939 / CCM 2703 / MRP)</name>
    <dbReference type="NCBI Taxonomy" id="693977"/>
    <lineage>
        <taxon>Bacteria</taxon>
        <taxon>Thermotogati</taxon>
        <taxon>Deinococcota</taxon>
        <taxon>Deinococci</taxon>
        <taxon>Deinococcales</taxon>
        <taxon>Deinococcaceae</taxon>
        <taxon>Deinococcus</taxon>
    </lineage>
</organism>
<evidence type="ECO:0000313" key="1">
    <source>
        <dbReference type="EMBL" id="ADY27244.1"/>
    </source>
</evidence>
<dbReference type="Gene3D" id="1.10.10.10">
    <property type="entry name" value="Winged helix-like DNA-binding domain superfamily/Winged helix DNA-binding domain"/>
    <property type="match status" value="1"/>
</dbReference>
<dbReference type="InterPro" id="IPR036390">
    <property type="entry name" value="WH_DNA-bd_sf"/>
</dbReference>
<dbReference type="Proteomes" id="UP000007718">
    <property type="component" value="Plasmid pDEIPR01"/>
</dbReference>
<protein>
    <recommendedName>
        <fullName evidence="3">Transcriptional regulator HTH-type FeoC domain-containing protein</fullName>
    </recommendedName>
</protein>
<dbReference type="HOGENOM" id="CLU_2381402_0_0_0"/>
<keyword evidence="1" id="KW-0614">Plasmid</keyword>
<dbReference type="AlphaFoldDB" id="F0RQ42"/>
<keyword evidence="2" id="KW-1185">Reference proteome</keyword>
<gene>
    <name evidence="1" type="ordered locus">Deipr_2114</name>
</gene>
<dbReference type="InterPro" id="IPR036388">
    <property type="entry name" value="WH-like_DNA-bd_sf"/>
</dbReference>
<name>F0RQ42_DEIPM</name>
<dbReference type="KEGG" id="dpt:Deipr_2114"/>
<sequence length="104" mass="10940">MLLRTVLEAVAGQPLTPAELAGRVGSTPQALEGMLLTLERGGYVQAALPVQPGCHCGPCALKSLCRNADGAEAGTPLPLLRLTPRGEAYLHRQTAPQNVQLNCR</sequence>
<evidence type="ECO:0000313" key="2">
    <source>
        <dbReference type="Proteomes" id="UP000007718"/>
    </source>
</evidence>
<dbReference type="SUPFAM" id="SSF46785">
    <property type="entry name" value="Winged helix' DNA-binding domain"/>
    <property type="match status" value="1"/>
</dbReference>